<evidence type="ECO:0000313" key="3">
    <source>
        <dbReference type="Proteomes" id="UP000483286"/>
    </source>
</evidence>
<comment type="caution">
    <text evidence="2">The sequence shown here is derived from an EMBL/GenBank/DDBJ whole genome shotgun (WGS) entry which is preliminary data.</text>
</comment>
<protein>
    <submittedName>
        <fullName evidence="2">Uncharacterized protein</fullName>
    </submittedName>
</protein>
<feature type="region of interest" description="Disordered" evidence="1">
    <location>
        <begin position="54"/>
        <end position="74"/>
    </location>
</feature>
<keyword evidence="3" id="KW-1185">Reference proteome</keyword>
<reference evidence="2 3" key="1">
    <citation type="submission" date="2019-12" db="EMBL/GenBank/DDBJ databases">
        <title>Deinococcus sp. HMF7620 Genome sequencing and assembly.</title>
        <authorList>
            <person name="Kang H."/>
            <person name="Kim H."/>
            <person name="Joh K."/>
        </authorList>
    </citation>
    <scope>NUCLEOTIDE SEQUENCE [LARGE SCALE GENOMIC DNA]</scope>
    <source>
        <strain evidence="2 3">HMF7620</strain>
    </source>
</reference>
<dbReference type="EMBL" id="WQLB01000014">
    <property type="protein sequence ID" value="MVN87432.1"/>
    <property type="molecule type" value="Genomic_DNA"/>
</dbReference>
<accession>A0A7C9HS42</accession>
<dbReference type="AlphaFoldDB" id="A0A7C9HS42"/>
<feature type="compositionally biased region" description="Polar residues" evidence="1">
    <location>
        <begin position="54"/>
        <end position="64"/>
    </location>
</feature>
<sequence>MTLRPLISLTLCVLRVGLMTSAPGFRQPDGQVLAVFTSLQTVLIMWPVPSPTQLYGQPQESDGTQAAHGLASAR</sequence>
<dbReference type="RefSeq" id="WP_157459480.1">
    <property type="nucleotide sequence ID" value="NZ_WQLB01000014.1"/>
</dbReference>
<evidence type="ECO:0000313" key="2">
    <source>
        <dbReference type="EMBL" id="MVN87432.1"/>
    </source>
</evidence>
<proteinExistence type="predicted"/>
<organism evidence="2 3">
    <name type="scientific">Deinococcus arboris</name>
    <dbReference type="NCBI Taxonomy" id="2682977"/>
    <lineage>
        <taxon>Bacteria</taxon>
        <taxon>Thermotogati</taxon>
        <taxon>Deinococcota</taxon>
        <taxon>Deinococci</taxon>
        <taxon>Deinococcales</taxon>
        <taxon>Deinococcaceae</taxon>
        <taxon>Deinococcus</taxon>
    </lineage>
</organism>
<name>A0A7C9HS42_9DEIO</name>
<evidence type="ECO:0000256" key="1">
    <source>
        <dbReference type="SAM" id="MobiDB-lite"/>
    </source>
</evidence>
<gene>
    <name evidence="2" type="ORF">GO986_11700</name>
</gene>
<dbReference type="Proteomes" id="UP000483286">
    <property type="component" value="Unassembled WGS sequence"/>
</dbReference>